<dbReference type="Pfam" id="PF00171">
    <property type="entry name" value="Aldedh"/>
    <property type="match status" value="1"/>
</dbReference>
<evidence type="ECO:0000256" key="2">
    <source>
        <dbReference type="ARBA" id="ARBA00023002"/>
    </source>
</evidence>
<dbReference type="GO" id="GO:0004029">
    <property type="term" value="F:aldehyde dehydrogenase (NAD+) activity"/>
    <property type="evidence" value="ECO:0007669"/>
    <property type="project" value="UniProtKB-EC"/>
</dbReference>
<feature type="domain" description="Aldehyde dehydrogenase" evidence="6">
    <location>
        <begin position="16"/>
        <end position="474"/>
    </location>
</feature>
<comment type="caution">
    <text evidence="7">The sequence shown here is derived from an EMBL/GenBank/DDBJ whole genome shotgun (WGS) entry which is preliminary data.</text>
</comment>
<dbReference type="InterPro" id="IPR015590">
    <property type="entry name" value="Aldehyde_DH_dom"/>
</dbReference>
<evidence type="ECO:0000256" key="5">
    <source>
        <dbReference type="RuleBase" id="RU003345"/>
    </source>
</evidence>
<evidence type="ECO:0000313" key="8">
    <source>
        <dbReference type="Proteomes" id="UP001519345"/>
    </source>
</evidence>
<dbReference type="EMBL" id="JAGGKX010000023">
    <property type="protein sequence ID" value="MBP1971234.1"/>
    <property type="molecule type" value="Genomic_DNA"/>
</dbReference>
<dbReference type="InterPro" id="IPR016162">
    <property type="entry name" value="Ald_DH_N"/>
</dbReference>
<evidence type="ECO:0000256" key="1">
    <source>
        <dbReference type="ARBA" id="ARBA00009986"/>
    </source>
</evidence>
<evidence type="ECO:0000259" key="6">
    <source>
        <dbReference type="Pfam" id="PF00171"/>
    </source>
</evidence>
<dbReference type="RefSeq" id="WP_209464302.1">
    <property type="nucleotide sequence ID" value="NZ_CP110224.1"/>
</dbReference>
<keyword evidence="3" id="KW-0520">NAD</keyword>
<dbReference type="SUPFAM" id="SSF53720">
    <property type="entry name" value="ALDH-like"/>
    <property type="match status" value="1"/>
</dbReference>
<accession>A0ABS4IJZ3</accession>
<dbReference type="Proteomes" id="UP001519345">
    <property type="component" value="Unassembled WGS sequence"/>
</dbReference>
<dbReference type="EC" id="1.2.1.3" evidence="7"/>
<organism evidence="7 8">
    <name type="scientific">Virgibacillus natechei</name>
    <dbReference type="NCBI Taxonomy" id="1216297"/>
    <lineage>
        <taxon>Bacteria</taxon>
        <taxon>Bacillati</taxon>
        <taxon>Bacillota</taxon>
        <taxon>Bacilli</taxon>
        <taxon>Bacillales</taxon>
        <taxon>Bacillaceae</taxon>
        <taxon>Virgibacillus</taxon>
    </lineage>
</organism>
<dbReference type="PROSITE" id="PS00687">
    <property type="entry name" value="ALDEHYDE_DEHYDR_GLU"/>
    <property type="match status" value="1"/>
</dbReference>
<dbReference type="InterPro" id="IPR016163">
    <property type="entry name" value="Ald_DH_C"/>
</dbReference>
<dbReference type="Gene3D" id="3.40.309.10">
    <property type="entry name" value="Aldehyde Dehydrogenase, Chain A, domain 2"/>
    <property type="match status" value="1"/>
</dbReference>
<dbReference type="PANTHER" id="PTHR42986">
    <property type="entry name" value="BENZALDEHYDE DEHYDROGENASE YFMT"/>
    <property type="match status" value="1"/>
</dbReference>
<proteinExistence type="inferred from homology"/>
<protein>
    <submittedName>
        <fullName evidence="7">Aldehyde dehydrogenase (NAD+)</fullName>
        <ecNumber evidence="7">1.2.1.3</ecNumber>
    </submittedName>
</protein>
<feature type="active site" evidence="4">
    <location>
        <position position="254"/>
    </location>
</feature>
<dbReference type="InterPro" id="IPR016161">
    <property type="entry name" value="Ald_DH/histidinol_DH"/>
</dbReference>
<dbReference type="InterPro" id="IPR029510">
    <property type="entry name" value="Ald_DH_CS_GLU"/>
</dbReference>
<gene>
    <name evidence="7" type="ORF">J2Z83_003373</name>
</gene>
<evidence type="ECO:0000256" key="3">
    <source>
        <dbReference type="ARBA" id="ARBA00023027"/>
    </source>
</evidence>
<sequence length="486" mass="53171">MQQFEKVSKSYINGKWVEGDSGRSFRNVNPYDESLIAEIKIASKAQTKEAFEVAKEAQKQWGMSTTEERKTVIRKVIEYFNDNKDEIIQLISRETGGTIIKGNVEFSLALDVIQEALNYTDQLDEVREVTGGPEGKVNKIYRKPLGVISSISPFNFPVNLSLRTIIPGIALGNAVVHKPGIEVGIVAGVVLAKAFEYAGLPAGVFNMLLTDSKEIGDEMLENPITQLIGFTGSTPVGQHIGSVAGKHLKRVALELGGNSPFVVLSDADVDQAVNAAVFGKFMHQGQICMIINRFIIHKDKYDEFLEKFTARTKELPCGDPQNPNTVIGPLINKGQLDKAKSYIELAKKEGAKIVLEGRVNGNVMTPSIFADVNNKSELAQAELFAPIAMVIKADSDDEAVKMAEDTDFGLSSSIFTTDLEKGEKYGVQLNAGMTHINDQTVNDAPNVPFGGTKASGVGCFGNPWVIDEFTQMKWLSVQTKERVFPF</sequence>
<comment type="similarity">
    <text evidence="1 5">Belongs to the aldehyde dehydrogenase family.</text>
</comment>
<name>A0ABS4IJZ3_9BACI</name>
<evidence type="ECO:0000256" key="4">
    <source>
        <dbReference type="PROSITE-ProRule" id="PRU10007"/>
    </source>
</evidence>
<evidence type="ECO:0000313" key="7">
    <source>
        <dbReference type="EMBL" id="MBP1971234.1"/>
    </source>
</evidence>
<reference evidence="7 8" key="1">
    <citation type="submission" date="2021-03" db="EMBL/GenBank/DDBJ databases">
        <title>Genomic Encyclopedia of Type Strains, Phase IV (KMG-IV): sequencing the most valuable type-strain genomes for metagenomic binning, comparative biology and taxonomic classification.</title>
        <authorList>
            <person name="Goeker M."/>
        </authorList>
    </citation>
    <scope>NUCLEOTIDE SEQUENCE [LARGE SCALE GENOMIC DNA]</scope>
    <source>
        <strain evidence="7 8">DSM 25609</strain>
    </source>
</reference>
<keyword evidence="2 5" id="KW-0560">Oxidoreductase</keyword>
<keyword evidence="8" id="KW-1185">Reference proteome</keyword>
<dbReference type="Gene3D" id="3.40.605.10">
    <property type="entry name" value="Aldehyde Dehydrogenase, Chain A, domain 1"/>
    <property type="match status" value="1"/>
</dbReference>
<dbReference type="PANTHER" id="PTHR42986:SF1">
    <property type="entry name" value="BENZALDEHYDE DEHYDROGENASE YFMT"/>
    <property type="match status" value="1"/>
</dbReference>